<name>A0A162JQG3_CORFA</name>
<dbReference type="EMBL" id="AZHB01000002">
    <property type="protein sequence ID" value="OAA72272.1"/>
    <property type="molecule type" value="Genomic_DNA"/>
</dbReference>
<protein>
    <submittedName>
        <fullName evidence="1">Uncharacterized protein</fullName>
    </submittedName>
</protein>
<gene>
    <name evidence="1" type="ORF">ISF_01345</name>
</gene>
<organism evidence="1 2">
    <name type="scientific">Cordyceps fumosorosea (strain ARSEF 2679)</name>
    <name type="common">Isaria fumosorosea</name>
    <dbReference type="NCBI Taxonomy" id="1081104"/>
    <lineage>
        <taxon>Eukaryota</taxon>
        <taxon>Fungi</taxon>
        <taxon>Dikarya</taxon>
        <taxon>Ascomycota</taxon>
        <taxon>Pezizomycotina</taxon>
        <taxon>Sordariomycetes</taxon>
        <taxon>Hypocreomycetidae</taxon>
        <taxon>Hypocreales</taxon>
        <taxon>Cordycipitaceae</taxon>
        <taxon>Cordyceps</taxon>
    </lineage>
</organism>
<dbReference type="AlphaFoldDB" id="A0A162JQG3"/>
<evidence type="ECO:0000313" key="2">
    <source>
        <dbReference type="Proteomes" id="UP000076744"/>
    </source>
</evidence>
<comment type="caution">
    <text evidence="1">The sequence shown here is derived from an EMBL/GenBank/DDBJ whole genome shotgun (WGS) entry which is preliminary data.</text>
</comment>
<sequence length="340" mass="37627">MPAANVNKLRVYVYENDVTTPRQLRGGSRFQLVAAAASLSLDLLTCQQGNSSLYHTAIRILTTRPVIGRNSNEYGKYTEIFIKKLEKELPCIVIHDVEAVNALTTKVGQHDIFPEDNQFEPRRAAVVRLNSRLLRHAEEARARQVAERTDESRTAVYSIVFRMAVTLAHEMCHVFSAFLLRSPVAATPPSVVFGPFGNEAQGEAGRFWESVIFGGYVDMQLKTDGFSVVIRSLDGGIVYIIQDKAINCFLRRDFGSLPLFDGGAIEPDMVQRKDAVSWLKEDMNTYRGATAGLIVAFPQHLRDAFTLPQMTSDYGESVYVSGQEVMEWLAMAGGAAPAAA</sequence>
<dbReference type="RefSeq" id="XP_018707718.1">
    <property type="nucleotide sequence ID" value="XM_018844952.1"/>
</dbReference>
<evidence type="ECO:0000313" key="1">
    <source>
        <dbReference type="EMBL" id="OAA72272.1"/>
    </source>
</evidence>
<proteinExistence type="predicted"/>
<accession>A0A162JQG3</accession>
<dbReference type="GeneID" id="30017637"/>
<dbReference type="Proteomes" id="UP000076744">
    <property type="component" value="Unassembled WGS sequence"/>
</dbReference>
<keyword evidence="2" id="KW-1185">Reference proteome</keyword>
<dbReference type="OrthoDB" id="5290015at2759"/>
<reference evidence="1 2" key="1">
    <citation type="journal article" date="2016" name="Genome Biol. Evol.">
        <title>Divergent and convergent evolution of fungal pathogenicity.</title>
        <authorList>
            <person name="Shang Y."/>
            <person name="Xiao G."/>
            <person name="Zheng P."/>
            <person name="Cen K."/>
            <person name="Zhan S."/>
            <person name="Wang C."/>
        </authorList>
    </citation>
    <scope>NUCLEOTIDE SEQUENCE [LARGE SCALE GENOMIC DNA]</scope>
    <source>
        <strain evidence="1 2">ARSEF 2679</strain>
    </source>
</reference>